<evidence type="ECO:0000313" key="3">
    <source>
        <dbReference type="EMBL" id="KAL3770535.1"/>
    </source>
</evidence>
<feature type="region of interest" description="Disordered" evidence="1">
    <location>
        <begin position="97"/>
        <end position="116"/>
    </location>
</feature>
<keyword evidence="2" id="KW-0812">Transmembrane</keyword>
<name>A0ABD3NCU7_9STRA</name>
<dbReference type="EMBL" id="JALLAZ020001626">
    <property type="protein sequence ID" value="KAL3770535.1"/>
    <property type="molecule type" value="Genomic_DNA"/>
</dbReference>
<evidence type="ECO:0000313" key="4">
    <source>
        <dbReference type="Proteomes" id="UP001530315"/>
    </source>
</evidence>
<feature type="transmembrane region" description="Helical" evidence="2">
    <location>
        <begin position="34"/>
        <end position="55"/>
    </location>
</feature>
<feature type="transmembrane region" description="Helical" evidence="2">
    <location>
        <begin position="186"/>
        <end position="206"/>
    </location>
</feature>
<dbReference type="Proteomes" id="UP001530315">
    <property type="component" value="Unassembled WGS sequence"/>
</dbReference>
<comment type="caution">
    <text evidence="3">The sequence shown here is derived from an EMBL/GenBank/DDBJ whole genome shotgun (WGS) entry which is preliminary data.</text>
</comment>
<gene>
    <name evidence="3" type="ORF">ACHAW5_009563</name>
</gene>
<proteinExistence type="predicted"/>
<protein>
    <recommendedName>
        <fullName evidence="5">Solute carrier family 40 protein</fullName>
    </recommendedName>
</protein>
<accession>A0ABD3NCU7</accession>
<keyword evidence="2" id="KW-1133">Transmembrane helix</keyword>
<organism evidence="3 4">
    <name type="scientific">Stephanodiscus triporus</name>
    <dbReference type="NCBI Taxonomy" id="2934178"/>
    <lineage>
        <taxon>Eukaryota</taxon>
        <taxon>Sar</taxon>
        <taxon>Stramenopiles</taxon>
        <taxon>Ochrophyta</taxon>
        <taxon>Bacillariophyta</taxon>
        <taxon>Coscinodiscophyceae</taxon>
        <taxon>Thalassiosirophycidae</taxon>
        <taxon>Stephanodiscales</taxon>
        <taxon>Stephanodiscaceae</taxon>
        <taxon>Stephanodiscus</taxon>
    </lineage>
</organism>
<feature type="transmembrane region" description="Helical" evidence="2">
    <location>
        <begin position="139"/>
        <end position="161"/>
    </location>
</feature>
<keyword evidence="2" id="KW-0472">Membrane</keyword>
<evidence type="ECO:0000256" key="2">
    <source>
        <dbReference type="SAM" id="Phobius"/>
    </source>
</evidence>
<reference evidence="3 4" key="1">
    <citation type="submission" date="2024-10" db="EMBL/GenBank/DDBJ databases">
        <title>Updated reference genomes for cyclostephanoid diatoms.</title>
        <authorList>
            <person name="Roberts W.R."/>
            <person name="Alverson A.J."/>
        </authorList>
    </citation>
    <scope>NUCLEOTIDE SEQUENCE [LARGE SCALE GENOMIC DNA]</scope>
    <source>
        <strain evidence="3 4">AJA276-08</strain>
    </source>
</reference>
<evidence type="ECO:0008006" key="5">
    <source>
        <dbReference type="Google" id="ProtNLM"/>
    </source>
</evidence>
<feature type="transmembrane region" description="Helical" evidence="2">
    <location>
        <begin position="67"/>
        <end position="87"/>
    </location>
</feature>
<keyword evidence="4" id="KW-1185">Reference proteome</keyword>
<evidence type="ECO:0000256" key="1">
    <source>
        <dbReference type="SAM" id="MobiDB-lite"/>
    </source>
</evidence>
<dbReference type="AlphaFoldDB" id="A0ABD3NCU7"/>
<sequence length="266" mass="27457">MTIINDAPLSAMSSALDARISNLRTGGIMSTSSFLINLLLANAAINVLLLLPFALSSLGARRVGPTILLVSFVSCVHATTSVAMILGERVAEYISPSSSSSSSFASSSAPSSSSSRSRLSSALRSASASFDADPYLRGAAFGMTIALAVLMRVVSAHWGAIVDCLDNESPSSSSCVVGAHAGSARAVSFLSGLLSWLDAAMAVSMYRRRESMSMLSSGGNGDGFGVIGLFSSNINRQYDEIGAVDDRMQFAGDFPSGLGSGTTIRV</sequence>